<dbReference type="CDD" id="cd05581">
    <property type="entry name" value="STKc_PDK1"/>
    <property type="match status" value="1"/>
</dbReference>
<evidence type="ECO:0000256" key="7">
    <source>
        <dbReference type="ARBA" id="ARBA00022840"/>
    </source>
</evidence>
<accession>A0A7R8ALY7</accession>
<gene>
    <name evidence="13" type="primary">PKH3</name>
    <name evidence="13" type="ORF">APUU_30405S</name>
</gene>
<dbReference type="EMBL" id="AP024445">
    <property type="protein sequence ID" value="BCS22180.1"/>
    <property type="molecule type" value="Genomic_DNA"/>
</dbReference>
<feature type="compositionally biased region" description="Polar residues" evidence="11">
    <location>
        <begin position="54"/>
        <end position="65"/>
    </location>
</feature>
<organism evidence="13 14">
    <name type="scientific">Aspergillus puulaauensis</name>
    <dbReference type="NCBI Taxonomy" id="1220207"/>
    <lineage>
        <taxon>Eukaryota</taxon>
        <taxon>Fungi</taxon>
        <taxon>Dikarya</taxon>
        <taxon>Ascomycota</taxon>
        <taxon>Pezizomycotina</taxon>
        <taxon>Eurotiomycetes</taxon>
        <taxon>Eurotiomycetidae</taxon>
        <taxon>Eurotiales</taxon>
        <taxon>Aspergillaceae</taxon>
        <taxon>Aspergillus</taxon>
    </lineage>
</organism>
<comment type="catalytic activity">
    <reaction evidence="8">
        <text>L-threonyl-[protein] + ATP = O-phospho-L-threonyl-[protein] + ADP + H(+)</text>
        <dbReference type="Rhea" id="RHEA:46608"/>
        <dbReference type="Rhea" id="RHEA-COMP:11060"/>
        <dbReference type="Rhea" id="RHEA-COMP:11605"/>
        <dbReference type="ChEBI" id="CHEBI:15378"/>
        <dbReference type="ChEBI" id="CHEBI:30013"/>
        <dbReference type="ChEBI" id="CHEBI:30616"/>
        <dbReference type="ChEBI" id="CHEBI:61977"/>
        <dbReference type="ChEBI" id="CHEBI:456216"/>
        <dbReference type="EC" id="2.7.11.1"/>
    </reaction>
</comment>
<feature type="domain" description="Protein kinase" evidence="12">
    <location>
        <begin position="248"/>
        <end position="519"/>
    </location>
</feature>
<dbReference type="SMART" id="SM00220">
    <property type="entry name" value="S_TKc"/>
    <property type="match status" value="1"/>
</dbReference>
<comment type="catalytic activity">
    <reaction evidence="9">
        <text>L-seryl-[protein] + ATP = O-phospho-L-seryl-[protein] + ADP + H(+)</text>
        <dbReference type="Rhea" id="RHEA:17989"/>
        <dbReference type="Rhea" id="RHEA-COMP:9863"/>
        <dbReference type="Rhea" id="RHEA-COMP:11604"/>
        <dbReference type="ChEBI" id="CHEBI:15378"/>
        <dbReference type="ChEBI" id="CHEBI:29999"/>
        <dbReference type="ChEBI" id="CHEBI:30616"/>
        <dbReference type="ChEBI" id="CHEBI:83421"/>
        <dbReference type="ChEBI" id="CHEBI:456216"/>
        <dbReference type="EC" id="2.7.11.1"/>
    </reaction>
</comment>
<keyword evidence="6 13" id="KW-0418">Kinase</keyword>
<evidence type="ECO:0000256" key="8">
    <source>
        <dbReference type="ARBA" id="ARBA00047899"/>
    </source>
</evidence>
<dbReference type="PROSITE" id="PS00108">
    <property type="entry name" value="PROTEIN_KINASE_ST"/>
    <property type="match status" value="1"/>
</dbReference>
<evidence type="ECO:0000256" key="2">
    <source>
        <dbReference type="ARBA" id="ARBA00012513"/>
    </source>
</evidence>
<evidence type="ECO:0000256" key="10">
    <source>
        <dbReference type="PROSITE-ProRule" id="PRU10141"/>
    </source>
</evidence>
<dbReference type="InterPro" id="IPR011009">
    <property type="entry name" value="Kinase-like_dom_sf"/>
</dbReference>
<evidence type="ECO:0000256" key="11">
    <source>
        <dbReference type="SAM" id="MobiDB-lite"/>
    </source>
</evidence>
<evidence type="ECO:0000256" key="1">
    <source>
        <dbReference type="ARBA" id="ARBA00010006"/>
    </source>
</evidence>
<dbReference type="AlphaFoldDB" id="A0A7R8ALY7"/>
<dbReference type="Gene3D" id="1.10.510.10">
    <property type="entry name" value="Transferase(Phosphotransferase) domain 1"/>
    <property type="match status" value="1"/>
</dbReference>
<evidence type="ECO:0000256" key="9">
    <source>
        <dbReference type="ARBA" id="ARBA00048679"/>
    </source>
</evidence>
<dbReference type="EC" id="2.7.11.1" evidence="2"/>
<evidence type="ECO:0000256" key="4">
    <source>
        <dbReference type="ARBA" id="ARBA00022679"/>
    </source>
</evidence>
<sequence>MDGDISLSQSLGGLRIANPDNASLHSSEDASTPAATAVPPASTTPNATKDEPTVTEQLAGVTSSLPPADHRLSYQSYHPDAQQQPGSYYGPPFPSQPQHPPSSGSSRPVSALFANGGAPVSTTSREGPYRIRTDSAASSASESLARAGSRGGSSAYQAGVPIRDNTHSDRSYHTAQIPANGAAVMRQPSRARTAGVPQLSGSPYGMENGPMSSSDEWQERGAAVTVRQEIDANGKPVARYIKKGVRDFSFGQTLGEGSYSTVVLGTDRQTLKEYAIKILDKRHIIKEKKVKYVNIEKDTLNRLTDHPGVVRLYYTFQDERSLYFVLDLCKGGELLGVLKRMATFDEECTKFYGAQILDAIDYMHRRGVIHRDLKPENVLLDSQMHVKVTDFGTAKILKSRQGSLNSSGIPSLDSDIPEEERASSFVGTAEYVSPELLTDKNACKASDLWAFGCIIYQLLAGRPPFKAGNEYQTFQKIVALEYEFPLSFPSVARDLVERLLVLDPARRLPIEHIKNHEFFQGITWGVDLWKQKAPRLKAYSPPPREPIKLNGGSDGDSFPPSINAAPSNTSSRVVPRLITELPAPSQLDIEWSPVLTKNNERILKLGNLVVLSSPASHSPVSRHGEYEAPRKFSRFFGGSTTKKRQRLVMITSSGRIIMAAAGGDEKKAKMELSLLAPGTHYRTSTDAKGVSCWIVDTREKHFVFEDPKPSSSSAGTTALTTQEWLDTLDRAREMALAQQNNGPYSGDDAFRDLSSGFSSHANTLDRAAETPHEAGPPQGRATLVKHQGNDSDSVKGKKRFSRRHSKNGLAAVF</sequence>
<dbReference type="GO" id="GO:0004674">
    <property type="term" value="F:protein serine/threonine kinase activity"/>
    <property type="evidence" value="ECO:0007669"/>
    <property type="project" value="UniProtKB-KW"/>
</dbReference>
<dbReference type="InterPro" id="IPR000719">
    <property type="entry name" value="Prot_kinase_dom"/>
</dbReference>
<keyword evidence="3" id="KW-0723">Serine/threonine-protein kinase</keyword>
<protein>
    <recommendedName>
        <fullName evidence="2">non-specific serine/threonine protein kinase</fullName>
        <ecNumber evidence="2">2.7.11.1</ecNumber>
    </recommendedName>
</protein>
<dbReference type="SUPFAM" id="SSF56112">
    <property type="entry name" value="Protein kinase-like (PK-like)"/>
    <property type="match status" value="1"/>
</dbReference>
<feature type="compositionally biased region" description="Basic residues" evidence="11">
    <location>
        <begin position="796"/>
        <end position="806"/>
    </location>
</feature>
<dbReference type="FunFam" id="3.30.200.20:FF:000128">
    <property type="entry name" value="Serine/threonine-protein kinase ksg1"/>
    <property type="match status" value="1"/>
</dbReference>
<feature type="region of interest" description="Disordered" evidence="11">
    <location>
        <begin position="763"/>
        <end position="813"/>
    </location>
</feature>
<dbReference type="Proteomes" id="UP000654913">
    <property type="component" value="Chromosome 3"/>
</dbReference>
<evidence type="ECO:0000259" key="12">
    <source>
        <dbReference type="PROSITE" id="PS50011"/>
    </source>
</evidence>
<dbReference type="InterPro" id="IPR017441">
    <property type="entry name" value="Protein_kinase_ATP_BS"/>
</dbReference>
<name>A0A7R8ALY7_9EURO</name>
<evidence type="ECO:0000313" key="14">
    <source>
        <dbReference type="Proteomes" id="UP000654913"/>
    </source>
</evidence>
<keyword evidence="5 10" id="KW-0547">Nucleotide-binding</keyword>
<dbReference type="PROSITE" id="PS00107">
    <property type="entry name" value="PROTEIN_KINASE_ATP"/>
    <property type="match status" value="1"/>
</dbReference>
<dbReference type="GO" id="GO:0035556">
    <property type="term" value="P:intracellular signal transduction"/>
    <property type="evidence" value="ECO:0007669"/>
    <property type="project" value="TreeGrafter"/>
</dbReference>
<dbReference type="GeneID" id="64972185"/>
<feature type="compositionally biased region" description="Pro residues" evidence="11">
    <location>
        <begin position="91"/>
        <end position="100"/>
    </location>
</feature>
<dbReference type="PROSITE" id="PS50011">
    <property type="entry name" value="PROTEIN_KINASE_DOM"/>
    <property type="match status" value="1"/>
</dbReference>
<keyword evidence="4" id="KW-0808">Transferase</keyword>
<dbReference type="InterPro" id="IPR039046">
    <property type="entry name" value="PDPK1"/>
</dbReference>
<dbReference type="PANTHER" id="PTHR24356">
    <property type="entry name" value="SERINE/THREONINE-PROTEIN KINASE"/>
    <property type="match status" value="1"/>
</dbReference>
<reference evidence="13" key="2">
    <citation type="submission" date="2021-02" db="EMBL/GenBank/DDBJ databases">
        <title>Aspergillus puulaauensis MK2 genome sequence.</title>
        <authorList>
            <person name="Futagami T."/>
            <person name="Mori K."/>
            <person name="Kadooka C."/>
            <person name="Tanaka T."/>
        </authorList>
    </citation>
    <scope>NUCLEOTIDE SEQUENCE</scope>
    <source>
        <strain evidence="13">MK2</strain>
    </source>
</reference>
<feature type="compositionally biased region" description="Polar residues" evidence="11">
    <location>
        <begin position="1"/>
        <end position="11"/>
    </location>
</feature>
<dbReference type="Pfam" id="PF00069">
    <property type="entry name" value="Pkinase"/>
    <property type="match status" value="1"/>
</dbReference>
<feature type="compositionally biased region" description="Polar residues" evidence="11">
    <location>
        <begin position="73"/>
        <end position="86"/>
    </location>
</feature>
<dbReference type="RefSeq" id="XP_041554374.1">
    <property type="nucleotide sequence ID" value="XM_041701495.1"/>
</dbReference>
<evidence type="ECO:0000313" key="13">
    <source>
        <dbReference type="EMBL" id="BCS22180.1"/>
    </source>
</evidence>
<dbReference type="InterPro" id="IPR008271">
    <property type="entry name" value="Ser/Thr_kinase_AS"/>
</dbReference>
<dbReference type="OrthoDB" id="347657at2759"/>
<feature type="binding site" evidence="10">
    <location>
        <position position="277"/>
    </location>
    <ligand>
        <name>ATP</name>
        <dbReference type="ChEBI" id="CHEBI:30616"/>
    </ligand>
</feature>
<feature type="compositionally biased region" description="Low complexity" evidence="11">
    <location>
        <begin position="135"/>
        <end position="155"/>
    </location>
</feature>
<keyword evidence="14" id="KW-1185">Reference proteome</keyword>
<evidence type="ECO:0000256" key="5">
    <source>
        <dbReference type="ARBA" id="ARBA00022741"/>
    </source>
</evidence>
<reference evidence="13" key="1">
    <citation type="submission" date="2021-01" db="EMBL/GenBank/DDBJ databases">
        <authorList>
            <consortium name="Aspergillus puulaauensis MK2 genome sequencing consortium"/>
            <person name="Kazuki M."/>
            <person name="Futagami T."/>
        </authorList>
    </citation>
    <scope>NUCLEOTIDE SEQUENCE</scope>
    <source>
        <strain evidence="13">MK2</strain>
    </source>
</reference>
<dbReference type="PANTHER" id="PTHR24356:SF163">
    <property type="entry name" value="3-PHOSPHOINOSITIDE-DEPENDENT PROTEIN KINASE 1-RELATED"/>
    <property type="match status" value="1"/>
</dbReference>
<comment type="similarity">
    <text evidence="1">Belongs to the protein kinase superfamily. AGC Ser/Thr protein kinase family. PDPK1 subfamily.</text>
</comment>
<evidence type="ECO:0000256" key="3">
    <source>
        <dbReference type="ARBA" id="ARBA00022527"/>
    </source>
</evidence>
<dbReference type="Gene3D" id="3.30.200.20">
    <property type="entry name" value="Phosphorylase Kinase, domain 1"/>
    <property type="match status" value="1"/>
</dbReference>
<feature type="region of interest" description="Disordered" evidence="11">
    <location>
        <begin position="550"/>
        <end position="569"/>
    </location>
</feature>
<dbReference type="FunFam" id="1.10.510.10:FF:000163">
    <property type="entry name" value="3-phosphoinositide-dependent protein kinase 1"/>
    <property type="match status" value="1"/>
</dbReference>
<feature type="region of interest" description="Disordered" evidence="11">
    <location>
        <begin position="184"/>
        <end position="222"/>
    </location>
</feature>
<evidence type="ECO:0000256" key="6">
    <source>
        <dbReference type="ARBA" id="ARBA00022777"/>
    </source>
</evidence>
<dbReference type="GO" id="GO:0005524">
    <property type="term" value="F:ATP binding"/>
    <property type="evidence" value="ECO:0007669"/>
    <property type="project" value="UniProtKB-UniRule"/>
</dbReference>
<feature type="region of interest" description="Disordered" evidence="11">
    <location>
        <begin position="1"/>
        <end position="169"/>
    </location>
</feature>
<proteinExistence type="inferred from homology"/>
<keyword evidence="7 10" id="KW-0067">ATP-binding</keyword>
<dbReference type="KEGG" id="apuu:APUU_30405S"/>
<feature type="compositionally biased region" description="Low complexity" evidence="11">
    <location>
        <begin position="30"/>
        <end position="47"/>
    </location>
</feature>
<dbReference type="InterPro" id="IPR050236">
    <property type="entry name" value="Ser_Thr_kinase_AGC"/>
</dbReference>